<sequence>MNGIFAIDKPGGITSNQFMMKLQHALTSSQIFSKEIQRATAERMREYQQQTGKKASKRKLRKVSKVKMGHGGTLDPLASGVLVIGIGSGTKKLANYLSGTVKEYEAEALFGVSTTSGDVEGEILSRNSVAHLNTEDIKSVEEKFKGCLKQTPPIFAALKMNGKPLYEYAREGKPLPRAIEPRQVTIYDLKLFPDTLSKNHKYPILRPESGEVKDDIKLLNSGLLDDTLYFSKEYCESRGMESEVAQIERPLPITEQETGQIEKFGNEYRAPLLHFTAKVSSGTYIRSLISDIGKAVRSSSYMVKLTRSQQQDWSLNRRNVFKLEDFIQRDEKVWSKVLELVLEKGAEIDVVDELAKAEKEFASEKQKTEKINQVNDDHNESNLSTETLAVETHPNEANTKKRTIDEIE</sequence>
<comment type="similarity">
    <text evidence="2">Belongs to the pseudouridine synthase TruB family.</text>
</comment>
<dbReference type="RefSeq" id="XP_037145451.1">
    <property type="nucleotide sequence ID" value="XM_037289556.1"/>
</dbReference>
<dbReference type="PANTHER" id="PTHR13767">
    <property type="entry name" value="TRNA-PSEUDOURIDINE SYNTHASE"/>
    <property type="match status" value="1"/>
</dbReference>
<dbReference type="Pfam" id="PF01509">
    <property type="entry name" value="TruB_N"/>
    <property type="match status" value="1"/>
</dbReference>
<keyword evidence="5" id="KW-0413">Isomerase</keyword>
<evidence type="ECO:0000256" key="1">
    <source>
        <dbReference type="ARBA" id="ARBA00001166"/>
    </source>
</evidence>
<protein>
    <recommendedName>
        <fullName evidence="3">tRNA pseudouridine(55) synthase</fullName>
        <ecNumber evidence="3">5.4.99.25</ecNumber>
    </recommendedName>
</protein>
<evidence type="ECO:0000259" key="7">
    <source>
        <dbReference type="Pfam" id="PF01509"/>
    </source>
</evidence>
<dbReference type="GO" id="GO:0160148">
    <property type="term" value="F:tRNA pseudouridine(55) synthase activity"/>
    <property type="evidence" value="ECO:0007669"/>
    <property type="project" value="UniProtKB-EC"/>
</dbReference>
<dbReference type="EC" id="5.4.99.25" evidence="3"/>
<keyword evidence="9" id="KW-1185">Reference proteome</keyword>
<evidence type="ECO:0000256" key="4">
    <source>
        <dbReference type="ARBA" id="ARBA00022694"/>
    </source>
</evidence>
<evidence type="ECO:0000256" key="6">
    <source>
        <dbReference type="SAM" id="MobiDB-lite"/>
    </source>
</evidence>
<dbReference type="PANTHER" id="PTHR13767:SF2">
    <property type="entry name" value="PSEUDOURIDYLATE SYNTHASE TRUB1"/>
    <property type="match status" value="1"/>
</dbReference>
<dbReference type="GO" id="GO:0006400">
    <property type="term" value="P:tRNA modification"/>
    <property type="evidence" value="ECO:0007669"/>
    <property type="project" value="TreeGrafter"/>
</dbReference>
<gene>
    <name evidence="8" type="ORF">HG535_0F02360</name>
</gene>
<dbReference type="GO" id="GO:1990481">
    <property type="term" value="P:mRNA pseudouridine synthesis"/>
    <property type="evidence" value="ECO:0007669"/>
    <property type="project" value="TreeGrafter"/>
</dbReference>
<feature type="region of interest" description="Disordered" evidence="6">
    <location>
        <begin position="363"/>
        <end position="408"/>
    </location>
</feature>
<evidence type="ECO:0000256" key="3">
    <source>
        <dbReference type="ARBA" id="ARBA00012787"/>
    </source>
</evidence>
<dbReference type="InterPro" id="IPR020103">
    <property type="entry name" value="PsdUridine_synth_cat_dom_sf"/>
</dbReference>
<evidence type="ECO:0000256" key="2">
    <source>
        <dbReference type="ARBA" id="ARBA00008999"/>
    </source>
</evidence>
<dbReference type="Gene3D" id="3.30.2350.10">
    <property type="entry name" value="Pseudouridine synthase"/>
    <property type="match status" value="1"/>
</dbReference>
<proteinExistence type="inferred from homology"/>
<dbReference type="GO" id="GO:0003723">
    <property type="term" value="F:RNA binding"/>
    <property type="evidence" value="ECO:0007669"/>
    <property type="project" value="InterPro"/>
</dbReference>
<dbReference type="SUPFAM" id="SSF55120">
    <property type="entry name" value="Pseudouridine synthase"/>
    <property type="match status" value="1"/>
</dbReference>
<keyword evidence="4" id="KW-0819">tRNA processing</keyword>
<dbReference type="OrthoDB" id="9995526at2759"/>
<dbReference type="AlphaFoldDB" id="A0A7H9B4W5"/>
<dbReference type="KEGG" id="zmk:HG535_0F02360"/>
<dbReference type="GO" id="GO:0005634">
    <property type="term" value="C:nucleus"/>
    <property type="evidence" value="ECO:0007669"/>
    <property type="project" value="TreeGrafter"/>
</dbReference>
<dbReference type="InterPro" id="IPR002501">
    <property type="entry name" value="PsdUridine_synth_N"/>
</dbReference>
<name>A0A7H9B4W5_ZYGMR</name>
<feature type="compositionally biased region" description="Basic and acidic residues" evidence="6">
    <location>
        <begin position="363"/>
        <end position="380"/>
    </location>
</feature>
<dbReference type="Proteomes" id="UP000509704">
    <property type="component" value="Chromosome 6"/>
</dbReference>
<comment type="catalytic activity">
    <reaction evidence="1">
        <text>a uridine in mRNA = a pseudouridine in mRNA</text>
        <dbReference type="Rhea" id="RHEA:56644"/>
        <dbReference type="Rhea" id="RHEA-COMP:14658"/>
        <dbReference type="Rhea" id="RHEA-COMP:14659"/>
        <dbReference type="ChEBI" id="CHEBI:65314"/>
        <dbReference type="ChEBI" id="CHEBI:65315"/>
    </reaction>
</comment>
<dbReference type="GeneID" id="59237484"/>
<organism evidence="8 9">
    <name type="scientific">Zygotorulaspora mrakii</name>
    <name type="common">Zygosaccharomyces mrakii</name>
    <dbReference type="NCBI Taxonomy" id="42260"/>
    <lineage>
        <taxon>Eukaryota</taxon>
        <taxon>Fungi</taxon>
        <taxon>Dikarya</taxon>
        <taxon>Ascomycota</taxon>
        <taxon>Saccharomycotina</taxon>
        <taxon>Saccharomycetes</taxon>
        <taxon>Saccharomycetales</taxon>
        <taxon>Saccharomycetaceae</taxon>
        <taxon>Zygotorulaspora</taxon>
    </lineage>
</organism>
<evidence type="ECO:0000313" key="9">
    <source>
        <dbReference type="Proteomes" id="UP000509704"/>
    </source>
</evidence>
<feature type="compositionally biased region" description="Basic and acidic residues" evidence="6">
    <location>
        <begin position="398"/>
        <end position="408"/>
    </location>
</feature>
<dbReference type="EMBL" id="CP058609">
    <property type="protein sequence ID" value="QLG73725.1"/>
    <property type="molecule type" value="Genomic_DNA"/>
</dbReference>
<reference evidence="8 9" key="1">
    <citation type="submission" date="2020-07" db="EMBL/GenBank/DDBJ databases">
        <title>The yeast mating-type switching endonuclease HO is a domesticated member of an unorthodox homing genetic element family.</title>
        <authorList>
            <person name="Coughlan A.Y."/>
            <person name="Lombardi L."/>
            <person name="Braun-Galleani S."/>
            <person name="Martos A.R."/>
            <person name="Galeote V."/>
            <person name="Bigey F."/>
            <person name="Dequin S."/>
            <person name="Byrne K.P."/>
            <person name="Wolfe K.H."/>
        </authorList>
    </citation>
    <scope>NUCLEOTIDE SEQUENCE [LARGE SCALE GENOMIC DNA]</scope>
    <source>
        <strain evidence="8 9">NRRL Y-6702</strain>
    </source>
</reference>
<accession>A0A7H9B4W5</accession>
<dbReference type="InterPro" id="IPR014780">
    <property type="entry name" value="tRNA_psdUridine_synth_TruB"/>
</dbReference>
<evidence type="ECO:0000256" key="5">
    <source>
        <dbReference type="ARBA" id="ARBA00023235"/>
    </source>
</evidence>
<evidence type="ECO:0000313" key="8">
    <source>
        <dbReference type="EMBL" id="QLG73725.1"/>
    </source>
</evidence>
<dbReference type="HAMAP" id="MF_01080">
    <property type="entry name" value="TruB_bact"/>
    <property type="match status" value="1"/>
</dbReference>
<feature type="domain" description="Pseudouridine synthase II N-terminal" evidence="7">
    <location>
        <begin position="63"/>
        <end position="192"/>
    </location>
</feature>